<comment type="cofactor">
    <cofactor evidence="3">
        <name>Mn(2+)</name>
        <dbReference type="ChEBI" id="CHEBI:29035"/>
    </cofactor>
</comment>
<dbReference type="KEGG" id="tca:660003"/>
<feature type="binding site" evidence="15">
    <location>
        <position position="123"/>
    </location>
    <ligand>
        <name>substrate</name>
    </ligand>
</feature>
<keyword evidence="9" id="KW-0963">Cytoplasm</keyword>
<dbReference type="PANTHER" id="PTHR10907:SF47">
    <property type="entry name" value="REGUCALCIN"/>
    <property type="match status" value="1"/>
</dbReference>
<evidence type="ECO:0000313" key="18">
    <source>
        <dbReference type="EMBL" id="EFA10015.2"/>
    </source>
</evidence>
<gene>
    <name evidence="18" type="primary">AUGUSTUS-3.0.2_12187</name>
    <name evidence="18" type="ORF">TcasGA2_TC012187</name>
</gene>
<keyword evidence="19" id="KW-1185">Reference proteome</keyword>
<feature type="active site" description="Proton donor/acceptor" evidence="14">
    <location>
        <position position="229"/>
    </location>
</feature>
<keyword evidence="11" id="KW-0378">Hydrolase</keyword>
<dbReference type="HOGENOM" id="CLU_036110_3_2_1"/>
<feature type="binding site" evidence="15">
    <location>
        <position position="141"/>
    </location>
    <ligand>
        <name>substrate</name>
    </ligand>
</feature>
<feature type="signal peptide" evidence="16">
    <location>
        <begin position="1"/>
        <end position="18"/>
    </location>
</feature>
<feature type="chain" id="PRO_5007310872" description="Regucalcin" evidence="16">
    <location>
        <begin position="19"/>
        <end position="338"/>
    </location>
</feature>
<feature type="binding site" evidence="15">
    <location>
        <position position="121"/>
    </location>
    <ligand>
        <name>substrate</name>
    </ligand>
</feature>
<evidence type="ECO:0000256" key="5">
    <source>
        <dbReference type="ARBA" id="ARBA00004496"/>
    </source>
</evidence>
<dbReference type="eggNOG" id="KOG4499">
    <property type="taxonomic scope" value="Eukaryota"/>
</dbReference>
<evidence type="ECO:0000256" key="7">
    <source>
        <dbReference type="ARBA" id="ARBA00013227"/>
    </source>
</evidence>
<dbReference type="AlphaFoldDB" id="D6X0J6"/>
<evidence type="ECO:0000256" key="8">
    <source>
        <dbReference type="ARBA" id="ARBA00016808"/>
    </source>
</evidence>
<evidence type="ECO:0000256" key="4">
    <source>
        <dbReference type="ARBA" id="ARBA00001946"/>
    </source>
</evidence>
<evidence type="ECO:0000256" key="10">
    <source>
        <dbReference type="ARBA" id="ARBA00022723"/>
    </source>
</evidence>
<evidence type="ECO:0000256" key="11">
    <source>
        <dbReference type="ARBA" id="ARBA00022801"/>
    </source>
</evidence>
<dbReference type="Proteomes" id="UP000007266">
    <property type="component" value="Linkage group 9"/>
</dbReference>
<comment type="cofactor">
    <cofactor evidence="2">
        <name>Ca(2+)</name>
        <dbReference type="ChEBI" id="CHEBI:29108"/>
    </cofactor>
</comment>
<keyword evidence="10 15" id="KW-0479">Metal-binding</keyword>
<protein>
    <recommendedName>
        <fullName evidence="8">Regucalcin</fullName>
        <ecNumber evidence="7">3.1.1.17</ecNumber>
    </recommendedName>
    <alternativeName>
        <fullName evidence="13">Gluconolactonase</fullName>
    </alternativeName>
</protein>
<sequence length="338" mass="37181">MKPKVFVILSIICRFAAAGPGVYLLVDPVDHSECPTWDWRNNLLYFVNIHAGEIYRYHYDTEEAEVIKLNGEVAPVIPSKSDPNLLIAGLNRSVVAVEWNQTSSSDTRILTTLSSQFPTSRVNDGKADKQGRLWIGTMGHEDSSGLTPNQGVLYQVTCPTLNSPLVEIAPVNISNGMAWNKANDKLYYIDTPTRQVVEYAYDDKSGTISNKRVAFDMRNYSDRLAGNPDGMTIDEDDNLWMALYGGGAVIKVNPTTGQLLQIVAIPAEDVTSVMWGGPNLDVLFVTTSRYSLSEEDRKKQPAAGAVFGVVGLYTRGMRMNAVDLLESIDDQSCGSTRS</sequence>
<dbReference type="GO" id="GO:0004341">
    <property type="term" value="F:gluconolactonase activity"/>
    <property type="evidence" value="ECO:0000318"/>
    <property type="project" value="GO_Central"/>
</dbReference>
<dbReference type="Gene3D" id="2.120.10.30">
    <property type="entry name" value="TolB, C-terminal domain"/>
    <property type="match status" value="1"/>
</dbReference>
<dbReference type="InterPro" id="IPR013658">
    <property type="entry name" value="SGL"/>
</dbReference>
<dbReference type="SUPFAM" id="SSF63829">
    <property type="entry name" value="Calcium-dependent phosphotriesterase"/>
    <property type="match status" value="1"/>
</dbReference>
<evidence type="ECO:0000256" key="15">
    <source>
        <dbReference type="PIRSR" id="PIRSR605511-2"/>
    </source>
</evidence>
<evidence type="ECO:0000256" key="6">
    <source>
        <dbReference type="ARBA" id="ARBA00008853"/>
    </source>
</evidence>
<comment type="cofactor">
    <cofactor evidence="15">
        <name>Zn(2+)</name>
        <dbReference type="ChEBI" id="CHEBI:29105"/>
    </cofactor>
    <text evidence="15">Binds 1 divalent metal cation per subunit.</text>
</comment>
<dbReference type="InterPro" id="IPR005511">
    <property type="entry name" value="SMP-30"/>
</dbReference>
<evidence type="ECO:0000259" key="17">
    <source>
        <dbReference type="Pfam" id="PF08450"/>
    </source>
</evidence>
<dbReference type="OrthoDB" id="423498at2759"/>
<reference evidence="18 19" key="2">
    <citation type="journal article" date="2010" name="Nucleic Acids Res.">
        <title>BeetleBase in 2010: revisions to provide comprehensive genomic information for Tribolium castaneum.</title>
        <authorList>
            <person name="Kim H.S."/>
            <person name="Murphy T."/>
            <person name="Xia J."/>
            <person name="Caragea D."/>
            <person name="Park Y."/>
            <person name="Beeman R.W."/>
            <person name="Lorenzen M.D."/>
            <person name="Butcher S."/>
            <person name="Manak J.R."/>
            <person name="Brown S.J."/>
        </authorList>
    </citation>
    <scope>GENOME REANNOTATION</scope>
    <source>
        <strain evidence="18 19">Georgia GA2</strain>
    </source>
</reference>
<dbReference type="GO" id="GO:0019853">
    <property type="term" value="P:L-ascorbic acid biosynthetic process"/>
    <property type="evidence" value="ECO:0000318"/>
    <property type="project" value="GO_Central"/>
</dbReference>
<comment type="cofactor">
    <cofactor evidence="4">
        <name>Mg(2+)</name>
        <dbReference type="ChEBI" id="CHEBI:18420"/>
    </cofactor>
</comment>
<dbReference type="InterPro" id="IPR011042">
    <property type="entry name" value="6-blade_b-propeller_TolB-like"/>
</dbReference>
<dbReference type="Pfam" id="PF08450">
    <property type="entry name" value="SGL"/>
    <property type="match status" value="1"/>
</dbReference>
<dbReference type="PANTHER" id="PTHR10907">
    <property type="entry name" value="REGUCALCIN"/>
    <property type="match status" value="1"/>
</dbReference>
<dbReference type="FunFam" id="2.120.10.30:FF:000027">
    <property type="entry name" value="Regucalcin homologue"/>
    <property type="match status" value="1"/>
</dbReference>
<feature type="binding site" evidence="15">
    <location>
        <position position="229"/>
    </location>
    <ligand>
        <name>a divalent metal cation</name>
        <dbReference type="ChEBI" id="CHEBI:60240"/>
    </ligand>
</feature>
<keyword evidence="15" id="KW-0862">Zinc</keyword>
<feature type="binding site" evidence="15">
    <location>
        <position position="175"/>
    </location>
    <ligand>
        <name>a divalent metal cation</name>
        <dbReference type="ChEBI" id="CHEBI:60240"/>
    </ligand>
</feature>
<name>D6X0J6_TRICA</name>
<comment type="similarity">
    <text evidence="6">Belongs to the SMP-30/CGR1 family.</text>
</comment>
<comment type="subcellular location">
    <subcellularLocation>
        <location evidence="5">Cytoplasm</location>
    </subcellularLocation>
</comment>
<feature type="domain" description="SMP-30/Gluconolactonase/LRE-like region" evidence="17">
    <location>
        <begin position="32"/>
        <end position="288"/>
    </location>
</feature>
<evidence type="ECO:0000256" key="12">
    <source>
        <dbReference type="ARBA" id="ARBA00022837"/>
    </source>
</evidence>
<comment type="catalytic activity">
    <reaction evidence="1">
        <text>D-glucono-1,5-lactone + H2O = D-gluconate + H(+)</text>
        <dbReference type="Rhea" id="RHEA:10440"/>
        <dbReference type="ChEBI" id="CHEBI:15377"/>
        <dbReference type="ChEBI" id="CHEBI:15378"/>
        <dbReference type="ChEBI" id="CHEBI:16217"/>
        <dbReference type="ChEBI" id="CHEBI:18391"/>
        <dbReference type="EC" id="3.1.1.17"/>
    </reaction>
</comment>
<evidence type="ECO:0000313" key="19">
    <source>
        <dbReference type="Proteomes" id="UP000007266"/>
    </source>
</evidence>
<organism evidence="18 19">
    <name type="scientific">Tribolium castaneum</name>
    <name type="common">Red flour beetle</name>
    <dbReference type="NCBI Taxonomy" id="7070"/>
    <lineage>
        <taxon>Eukaryota</taxon>
        <taxon>Metazoa</taxon>
        <taxon>Ecdysozoa</taxon>
        <taxon>Arthropoda</taxon>
        <taxon>Hexapoda</taxon>
        <taxon>Insecta</taxon>
        <taxon>Pterygota</taxon>
        <taxon>Neoptera</taxon>
        <taxon>Endopterygota</taxon>
        <taxon>Coleoptera</taxon>
        <taxon>Polyphaga</taxon>
        <taxon>Cucujiformia</taxon>
        <taxon>Tenebrionidae</taxon>
        <taxon>Tenebrionidae incertae sedis</taxon>
        <taxon>Tribolium</taxon>
    </lineage>
</organism>
<feature type="binding site" evidence="15">
    <location>
        <position position="33"/>
    </location>
    <ligand>
        <name>a divalent metal cation</name>
        <dbReference type="ChEBI" id="CHEBI:60240"/>
    </ligand>
</feature>
<dbReference type="PRINTS" id="PR01790">
    <property type="entry name" value="SMP30FAMILY"/>
</dbReference>
<evidence type="ECO:0000256" key="3">
    <source>
        <dbReference type="ARBA" id="ARBA00001936"/>
    </source>
</evidence>
<evidence type="ECO:0000256" key="14">
    <source>
        <dbReference type="PIRSR" id="PIRSR605511-1"/>
    </source>
</evidence>
<evidence type="ECO:0000256" key="1">
    <source>
        <dbReference type="ARBA" id="ARBA00001589"/>
    </source>
</evidence>
<dbReference type="EC" id="3.1.1.17" evidence="7"/>
<dbReference type="STRING" id="7070.D6X0J6"/>
<evidence type="ECO:0000256" key="13">
    <source>
        <dbReference type="ARBA" id="ARBA00032464"/>
    </source>
</evidence>
<keyword evidence="16" id="KW-0732">Signal</keyword>
<dbReference type="EMBL" id="KQ971371">
    <property type="protein sequence ID" value="EFA10015.2"/>
    <property type="molecule type" value="Genomic_DNA"/>
</dbReference>
<dbReference type="GO" id="GO:0005509">
    <property type="term" value="F:calcium ion binding"/>
    <property type="evidence" value="ECO:0000318"/>
    <property type="project" value="GO_Central"/>
</dbReference>
<dbReference type="OMA" id="NGMAWNH"/>
<evidence type="ECO:0000256" key="2">
    <source>
        <dbReference type="ARBA" id="ARBA00001913"/>
    </source>
</evidence>
<keyword evidence="12" id="KW-0106">Calcium</keyword>
<reference evidence="18 19" key="1">
    <citation type="journal article" date="2008" name="Nature">
        <title>The genome of the model beetle and pest Tribolium castaneum.</title>
        <authorList>
            <consortium name="Tribolium Genome Sequencing Consortium"/>
            <person name="Richards S."/>
            <person name="Gibbs R.A."/>
            <person name="Weinstock G.M."/>
            <person name="Brown S.J."/>
            <person name="Denell R."/>
            <person name="Beeman R.W."/>
            <person name="Gibbs R."/>
            <person name="Beeman R.W."/>
            <person name="Brown S.J."/>
            <person name="Bucher G."/>
            <person name="Friedrich M."/>
            <person name="Grimmelikhuijzen C.J."/>
            <person name="Klingler M."/>
            <person name="Lorenzen M."/>
            <person name="Richards S."/>
            <person name="Roth S."/>
            <person name="Schroder R."/>
            <person name="Tautz D."/>
            <person name="Zdobnov E.M."/>
            <person name="Muzny D."/>
            <person name="Gibbs R.A."/>
            <person name="Weinstock G.M."/>
            <person name="Attaway T."/>
            <person name="Bell S."/>
            <person name="Buhay C.J."/>
            <person name="Chandrabose M.N."/>
            <person name="Chavez D."/>
            <person name="Clerk-Blankenburg K.P."/>
            <person name="Cree A."/>
            <person name="Dao M."/>
            <person name="Davis C."/>
            <person name="Chacko J."/>
            <person name="Dinh H."/>
            <person name="Dugan-Rocha S."/>
            <person name="Fowler G."/>
            <person name="Garner T.T."/>
            <person name="Garnes J."/>
            <person name="Gnirke A."/>
            <person name="Hawes A."/>
            <person name="Hernandez J."/>
            <person name="Hines S."/>
            <person name="Holder M."/>
            <person name="Hume J."/>
            <person name="Jhangiani S.N."/>
            <person name="Joshi V."/>
            <person name="Khan Z.M."/>
            <person name="Jackson L."/>
            <person name="Kovar C."/>
            <person name="Kowis A."/>
            <person name="Lee S."/>
            <person name="Lewis L.R."/>
            <person name="Margolis J."/>
            <person name="Morgan M."/>
            <person name="Nazareth L.V."/>
            <person name="Nguyen N."/>
            <person name="Okwuonu G."/>
            <person name="Parker D."/>
            <person name="Richards S."/>
            <person name="Ruiz S.J."/>
            <person name="Santibanez J."/>
            <person name="Savard J."/>
            <person name="Scherer S.E."/>
            <person name="Schneider B."/>
            <person name="Sodergren E."/>
            <person name="Tautz D."/>
            <person name="Vattahil S."/>
            <person name="Villasana D."/>
            <person name="White C.S."/>
            <person name="Wright R."/>
            <person name="Park Y."/>
            <person name="Beeman R.W."/>
            <person name="Lord J."/>
            <person name="Oppert B."/>
            <person name="Lorenzen M."/>
            <person name="Brown S."/>
            <person name="Wang L."/>
            <person name="Savard J."/>
            <person name="Tautz D."/>
            <person name="Richards S."/>
            <person name="Weinstock G."/>
            <person name="Gibbs R.A."/>
            <person name="Liu Y."/>
            <person name="Worley K."/>
            <person name="Weinstock G."/>
            <person name="Elsik C.G."/>
            <person name="Reese J.T."/>
            <person name="Elhaik E."/>
            <person name="Landan G."/>
            <person name="Graur D."/>
            <person name="Arensburger P."/>
            <person name="Atkinson P."/>
            <person name="Beeman R.W."/>
            <person name="Beidler J."/>
            <person name="Brown S.J."/>
            <person name="Demuth J.P."/>
            <person name="Drury D.W."/>
            <person name="Du Y.Z."/>
            <person name="Fujiwara H."/>
            <person name="Lorenzen M."/>
            <person name="Maselli V."/>
            <person name="Osanai M."/>
            <person name="Park Y."/>
            <person name="Robertson H.M."/>
            <person name="Tu Z."/>
            <person name="Wang J.J."/>
            <person name="Wang S."/>
            <person name="Richards S."/>
            <person name="Song H."/>
            <person name="Zhang L."/>
            <person name="Sodergren E."/>
            <person name="Werner D."/>
            <person name="Stanke M."/>
            <person name="Morgenstern B."/>
            <person name="Solovyev V."/>
            <person name="Kosarev P."/>
            <person name="Brown G."/>
            <person name="Chen H.C."/>
            <person name="Ermolaeva O."/>
            <person name="Hlavina W."/>
            <person name="Kapustin Y."/>
            <person name="Kiryutin B."/>
            <person name="Kitts P."/>
            <person name="Maglott D."/>
            <person name="Pruitt K."/>
            <person name="Sapojnikov V."/>
            <person name="Souvorov A."/>
            <person name="Mackey A.J."/>
            <person name="Waterhouse R.M."/>
            <person name="Wyder S."/>
            <person name="Zdobnov E.M."/>
            <person name="Zdobnov E.M."/>
            <person name="Wyder S."/>
            <person name="Kriventseva E.V."/>
            <person name="Kadowaki T."/>
            <person name="Bork P."/>
            <person name="Aranda M."/>
            <person name="Bao R."/>
            <person name="Beermann A."/>
            <person name="Berns N."/>
            <person name="Bolognesi R."/>
            <person name="Bonneton F."/>
            <person name="Bopp D."/>
            <person name="Brown S.J."/>
            <person name="Bucher G."/>
            <person name="Butts T."/>
            <person name="Chaumot A."/>
            <person name="Denell R.E."/>
            <person name="Ferrier D.E."/>
            <person name="Friedrich M."/>
            <person name="Gordon C.M."/>
            <person name="Jindra M."/>
            <person name="Klingler M."/>
            <person name="Lan Q."/>
            <person name="Lattorff H.M."/>
            <person name="Laudet V."/>
            <person name="von Levetsow C."/>
            <person name="Liu Z."/>
            <person name="Lutz R."/>
            <person name="Lynch J.A."/>
            <person name="da Fonseca R.N."/>
            <person name="Posnien N."/>
            <person name="Reuter R."/>
            <person name="Roth S."/>
            <person name="Savard J."/>
            <person name="Schinko J.B."/>
            <person name="Schmitt C."/>
            <person name="Schoppmeier M."/>
            <person name="Schroder R."/>
            <person name="Shippy T.D."/>
            <person name="Simonnet F."/>
            <person name="Marques-Souza H."/>
            <person name="Tautz D."/>
            <person name="Tomoyasu Y."/>
            <person name="Trauner J."/>
            <person name="Van der Zee M."/>
            <person name="Vervoort M."/>
            <person name="Wittkopp N."/>
            <person name="Wimmer E.A."/>
            <person name="Yang X."/>
            <person name="Jones A.K."/>
            <person name="Sattelle D.B."/>
            <person name="Ebert P.R."/>
            <person name="Nelson D."/>
            <person name="Scott J.G."/>
            <person name="Beeman R.W."/>
            <person name="Muthukrishnan S."/>
            <person name="Kramer K.J."/>
            <person name="Arakane Y."/>
            <person name="Beeman R.W."/>
            <person name="Zhu Q."/>
            <person name="Hogenkamp D."/>
            <person name="Dixit R."/>
            <person name="Oppert B."/>
            <person name="Jiang H."/>
            <person name="Zou Z."/>
            <person name="Marshall J."/>
            <person name="Elpidina E."/>
            <person name="Vinokurov K."/>
            <person name="Oppert C."/>
            <person name="Zou Z."/>
            <person name="Evans J."/>
            <person name="Lu Z."/>
            <person name="Zhao P."/>
            <person name="Sumathipala N."/>
            <person name="Altincicek B."/>
            <person name="Vilcinskas A."/>
            <person name="Williams M."/>
            <person name="Hultmark D."/>
            <person name="Hetru C."/>
            <person name="Jiang H."/>
            <person name="Grimmelikhuijzen C.J."/>
            <person name="Hauser F."/>
            <person name="Cazzamali G."/>
            <person name="Williamson M."/>
            <person name="Park Y."/>
            <person name="Li B."/>
            <person name="Tanaka Y."/>
            <person name="Predel R."/>
            <person name="Neupert S."/>
            <person name="Schachtner J."/>
            <person name="Verleyen P."/>
            <person name="Raible F."/>
            <person name="Bork P."/>
            <person name="Friedrich M."/>
            <person name="Walden K.K."/>
            <person name="Robertson H.M."/>
            <person name="Angeli S."/>
            <person name="Foret S."/>
            <person name="Bucher G."/>
            <person name="Schuetz S."/>
            <person name="Maleszka R."/>
            <person name="Wimmer E.A."/>
            <person name="Beeman R.W."/>
            <person name="Lorenzen M."/>
            <person name="Tomoyasu Y."/>
            <person name="Miller S.C."/>
            <person name="Grossmann D."/>
            <person name="Bucher G."/>
        </authorList>
    </citation>
    <scope>NUCLEOTIDE SEQUENCE [LARGE SCALE GENOMIC DNA]</scope>
    <source>
        <strain evidence="18 19">Georgia GA2</strain>
    </source>
</reference>
<dbReference type="InParanoid" id="D6X0J6"/>
<evidence type="ECO:0000256" key="16">
    <source>
        <dbReference type="SAM" id="SignalP"/>
    </source>
</evidence>
<proteinExistence type="inferred from homology"/>
<evidence type="ECO:0000256" key="9">
    <source>
        <dbReference type="ARBA" id="ARBA00022490"/>
    </source>
</evidence>
<accession>D6X0J6</accession>
<dbReference type="GO" id="GO:0005737">
    <property type="term" value="C:cytoplasm"/>
    <property type="evidence" value="ECO:0007669"/>
    <property type="project" value="UniProtKB-SubCell"/>
</dbReference>